<dbReference type="SMART" id="SM01180">
    <property type="entry name" value="DWNN"/>
    <property type="match status" value="1"/>
</dbReference>
<proteinExistence type="predicted"/>
<protein>
    <recommendedName>
        <fullName evidence="1">DWNN domain-containing protein</fullName>
    </recommendedName>
</protein>
<dbReference type="AlphaFoldDB" id="A0A6A0A620"/>
<dbReference type="PROSITE" id="PS51282">
    <property type="entry name" value="DWNN"/>
    <property type="match status" value="1"/>
</dbReference>
<dbReference type="EMBL" id="BLLF01003688">
    <property type="protein sequence ID" value="GFH27958.1"/>
    <property type="molecule type" value="Genomic_DNA"/>
</dbReference>
<keyword evidence="3" id="KW-1185">Reference proteome</keyword>
<evidence type="ECO:0000313" key="3">
    <source>
        <dbReference type="Proteomes" id="UP000485058"/>
    </source>
</evidence>
<accession>A0A6A0A620</accession>
<dbReference type="GO" id="GO:0008270">
    <property type="term" value="F:zinc ion binding"/>
    <property type="evidence" value="ECO:0007669"/>
    <property type="project" value="InterPro"/>
</dbReference>
<sequence length="66" mass="7415">MAGIVYWKLRSQLAFSTITFDGHFVSVGEAKRLIAGKMSLGPEAVEELVLTNPKTGQEHKEDRRLR</sequence>
<evidence type="ECO:0000313" key="2">
    <source>
        <dbReference type="EMBL" id="GFH27958.1"/>
    </source>
</evidence>
<dbReference type="InterPro" id="IPR014891">
    <property type="entry name" value="DWNN_domain"/>
</dbReference>
<reference evidence="2 3" key="1">
    <citation type="submission" date="2020-02" db="EMBL/GenBank/DDBJ databases">
        <title>Draft genome sequence of Haematococcus lacustris strain NIES-144.</title>
        <authorList>
            <person name="Morimoto D."/>
            <person name="Nakagawa S."/>
            <person name="Yoshida T."/>
            <person name="Sawayama S."/>
        </authorList>
    </citation>
    <scope>NUCLEOTIDE SEQUENCE [LARGE SCALE GENOMIC DNA]</scope>
    <source>
        <strain evidence="2 3">NIES-144</strain>
    </source>
</reference>
<gene>
    <name evidence="2" type="ORF">HaLaN_26359</name>
</gene>
<evidence type="ECO:0000259" key="1">
    <source>
        <dbReference type="PROSITE" id="PS51282"/>
    </source>
</evidence>
<feature type="domain" description="DWNN" evidence="1">
    <location>
        <begin position="5"/>
        <end position="66"/>
    </location>
</feature>
<dbReference type="Gene3D" id="3.10.20.90">
    <property type="entry name" value="Phosphatidylinositol 3-kinase Catalytic Subunit, Chain A, domain 1"/>
    <property type="match status" value="1"/>
</dbReference>
<dbReference type="Proteomes" id="UP000485058">
    <property type="component" value="Unassembled WGS sequence"/>
</dbReference>
<organism evidence="2 3">
    <name type="scientific">Haematococcus lacustris</name>
    <name type="common">Green alga</name>
    <name type="synonym">Haematococcus pluvialis</name>
    <dbReference type="NCBI Taxonomy" id="44745"/>
    <lineage>
        <taxon>Eukaryota</taxon>
        <taxon>Viridiplantae</taxon>
        <taxon>Chlorophyta</taxon>
        <taxon>core chlorophytes</taxon>
        <taxon>Chlorophyceae</taxon>
        <taxon>CS clade</taxon>
        <taxon>Chlamydomonadales</taxon>
        <taxon>Haematococcaceae</taxon>
        <taxon>Haematococcus</taxon>
    </lineage>
</organism>
<comment type="caution">
    <text evidence="2">The sequence shown here is derived from an EMBL/GenBank/DDBJ whole genome shotgun (WGS) entry which is preliminary data.</text>
</comment>
<name>A0A6A0A620_HAELA</name>
<dbReference type="Pfam" id="PF08783">
    <property type="entry name" value="DWNN"/>
    <property type="match status" value="1"/>
</dbReference>